<keyword evidence="3" id="KW-1185">Reference proteome</keyword>
<accession>A0ABP4DZQ9</accession>
<comment type="caution">
    <text evidence="2">The sequence shown here is derived from an EMBL/GenBank/DDBJ whole genome shotgun (WGS) entry which is preliminary data.</text>
</comment>
<sequence length="109" mass="11395">MHRGGVGVLRIQVAAVTEAGARQVVSGGVGVCHMCGEARLAGVTAGPGVRMDRAGPWRFVVRQIAVFIPLSECRRLWCGRTRGRLQGAARPAECPGGSVNSVADQPSCQ</sequence>
<proteinExistence type="predicted"/>
<dbReference type="Proteomes" id="UP001499987">
    <property type="component" value="Unassembled WGS sequence"/>
</dbReference>
<protein>
    <recommendedName>
        <fullName evidence="4">Transposase IS204/IS1001/IS1096/IS1165 zinc-finger domain-containing protein</fullName>
    </recommendedName>
</protein>
<evidence type="ECO:0000313" key="2">
    <source>
        <dbReference type="EMBL" id="GAA1082638.1"/>
    </source>
</evidence>
<organism evidence="2 3">
    <name type="scientific">Kitasatospora arboriphila</name>
    <dbReference type="NCBI Taxonomy" id="258052"/>
    <lineage>
        <taxon>Bacteria</taxon>
        <taxon>Bacillati</taxon>
        <taxon>Actinomycetota</taxon>
        <taxon>Actinomycetes</taxon>
        <taxon>Kitasatosporales</taxon>
        <taxon>Streptomycetaceae</taxon>
        <taxon>Kitasatospora</taxon>
    </lineage>
</organism>
<name>A0ABP4DZQ9_9ACTN</name>
<feature type="region of interest" description="Disordered" evidence="1">
    <location>
        <begin position="88"/>
        <end position="109"/>
    </location>
</feature>
<feature type="compositionally biased region" description="Polar residues" evidence="1">
    <location>
        <begin position="98"/>
        <end position="109"/>
    </location>
</feature>
<dbReference type="EMBL" id="BAAALD010000020">
    <property type="protein sequence ID" value="GAA1082638.1"/>
    <property type="molecule type" value="Genomic_DNA"/>
</dbReference>
<gene>
    <name evidence="2" type="ORF">GCM10009663_27040</name>
</gene>
<evidence type="ECO:0008006" key="4">
    <source>
        <dbReference type="Google" id="ProtNLM"/>
    </source>
</evidence>
<evidence type="ECO:0000313" key="3">
    <source>
        <dbReference type="Proteomes" id="UP001499987"/>
    </source>
</evidence>
<reference evidence="3" key="1">
    <citation type="journal article" date="2019" name="Int. J. Syst. Evol. Microbiol.">
        <title>The Global Catalogue of Microorganisms (GCM) 10K type strain sequencing project: providing services to taxonomists for standard genome sequencing and annotation.</title>
        <authorList>
            <consortium name="The Broad Institute Genomics Platform"/>
            <consortium name="The Broad Institute Genome Sequencing Center for Infectious Disease"/>
            <person name="Wu L."/>
            <person name="Ma J."/>
        </authorList>
    </citation>
    <scope>NUCLEOTIDE SEQUENCE [LARGE SCALE GENOMIC DNA]</scope>
    <source>
        <strain evidence="3">JCM 13002</strain>
    </source>
</reference>
<evidence type="ECO:0000256" key="1">
    <source>
        <dbReference type="SAM" id="MobiDB-lite"/>
    </source>
</evidence>